<keyword evidence="2" id="KW-0805">Transcription regulation</keyword>
<dbReference type="PANTHER" id="PTHR35807:SF1">
    <property type="entry name" value="TRANSCRIPTIONAL REGULATOR REDD"/>
    <property type="match status" value="1"/>
</dbReference>
<organism evidence="6 7">
    <name type="scientific">Streptomyces griseoruber</name>
    <dbReference type="NCBI Taxonomy" id="1943"/>
    <lineage>
        <taxon>Bacteria</taxon>
        <taxon>Bacillati</taxon>
        <taxon>Actinomycetota</taxon>
        <taxon>Actinomycetes</taxon>
        <taxon>Kitasatosporales</taxon>
        <taxon>Streptomycetaceae</taxon>
        <taxon>Streptomyces</taxon>
    </lineage>
</organism>
<sequence length="266" mass="28660">MSGRSVVPGDPESRRVLALLALRADQVVPTCLMAQELWANGSPPGGDSRIVPHIASIRRRLTETIRASDAFGGGRVTGADLLVSTPSGYRLDSSGGVLDAREFERHIGAGYRAMAAGDAARAAERLSLALSLWSDDDALGDLELGPALRAHTRRLHEARMTAVEQWAAIELQLGRHRERLVDLAELTDRHITHQGLHRHYITALARCGRTADALRVYERLGTALRHEGGAGLSPDLRRLRDRIVLHSPGPDGRAGAPTALPPSFAG</sequence>
<evidence type="ECO:0000256" key="1">
    <source>
        <dbReference type="ARBA" id="ARBA00023012"/>
    </source>
</evidence>
<dbReference type="Pfam" id="PF03704">
    <property type="entry name" value="BTAD"/>
    <property type="match status" value="1"/>
</dbReference>
<dbReference type="RefSeq" id="WP_055632951.1">
    <property type="nucleotide sequence ID" value="NZ_JBIRRP010000024.1"/>
</dbReference>
<dbReference type="PANTHER" id="PTHR35807">
    <property type="entry name" value="TRANSCRIPTIONAL REGULATOR REDD-RELATED"/>
    <property type="match status" value="1"/>
</dbReference>
<evidence type="ECO:0000256" key="4">
    <source>
        <dbReference type="SAM" id="MobiDB-lite"/>
    </source>
</evidence>
<dbReference type="SUPFAM" id="SSF48452">
    <property type="entry name" value="TPR-like"/>
    <property type="match status" value="1"/>
</dbReference>
<dbReference type="GO" id="GO:0003677">
    <property type="term" value="F:DNA binding"/>
    <property type="evidence" value="ECO:0007669"/>
    <property type="project" value="InterPro"/>
</dbReference>
<reference evidence="6 7" key="1">
    <citation type="submission" date="2015-10" db="EMBL/GenBank/DDBJ databases">
        <title>Draft genome sequence of Streptomyces griseoruber DSM 40281, type strain for the species Streptomyces griseoruber.</title>
        <authorList>
            <person name="Ruckert C."/>
            <person name="Winkler A."/>
            <person name="Kalinowski J."/>
            <person name="Kampfer P."/>
            <person name="Glaeser S."/>
        </authorList>
    </citation>
    <scope>NUCLEOTIDE SEQUENCE [LARGE SCALE GENOMIC DNA]</scope>
    <source>
        <strain evidence="6 7">DSM 40281</strain>
    </source>
</reference>
<name>A0A101SZ56_9ACTN</name>
<evidence type="ECO:0000259" key="5">
    <source>
        <dbReference type="SMART" id="SM01043"/>
    </source>
</evidence>
<comment type="caution">
    <text evidence="6">The sequence shown here is derived from an EMBL/GenBank/DDBJ whole genome shotgun (WGS) entry which is preliminary data.</text>
</comment>
<dbReference type="Proteomes" id="UP000052982">
    <property type="component" value="Unassembled WGS sequence"/>
</dbReference>
<dbReference type="InterPro" id="IPR036388">
    <property type="entry name" value="WH-like_DNA-bd_sf"/>
</dbReference>
<keyword evidence="3" id="KW-0804">Transcription</keyword>
<dbReference type="STRING" id="1943.AQJ64_18430"/>
<dbReference type="AlphaFoldDB" id="A0A101SZ56"/>
<feature type="domain" description="Bacterial transcriptional activator" evidence="5">
    <location>
        <begin position="98"/>
        <end position="244"/>
    </location>
</feature>
<dbReference type="EMBL" id="LMWW01000028">
    <property type="protein sequence ID" value="KUN82840.1"/>
    <property type="molecule type" value="Genomic_DNA"/>
</dbReference>
<dbReference type="CDD" id="cd15831">
    <property type="entry name" value="BTAD"/>
    <property type="match status" value="1"/>
</dbReference>
<dbReference type="GO" id="GO:0006355">
    <property type="term" value="P:regulation of DNA-templated transcription"/>
    <property type="evidence" value="ECO:0007669"/>
    <property type="project" value="InterPro"/>
</dbReference>
<dbReference type="SUPFAM" id="SSF46894">
    <property type="entry name" value="C-terminal effector domain of the bipartite response regulators"/>
    <property type="match status" value="1"/>
</dbReference>
<dbReference type="InterPro" id="IPR011990">
    <property type="entry name" value="TPR-like_helical_dom_sf"/>
</dbReference>
<protein>
    <recommendedName>
        <fullName evidence="5">Bacterial transcriptional activator domain-containing protein</fullName>
    </recommendedName>
</protein>
<dbReference type="InterPro" id="IPR016032">
    <property type="entry name" value="Sig_transdc_resp-reg_C-effctor"/>
</dbReference>
<dbReference type="GO" id="GO:0000160">
    <property type="term" value="P:phosphorelay signal transduction system"/>
    <property type="evidence" value="ECO:0007669"/>
    <property type="project" value="UniProtKB-KW"/>
</dbReference>
<accession>A0A101SZ56</accession>
<dbReference type="Gene3D" id="1.10.10.10">
    <property type="entry name" value="Winged helix-like DNA-binding domain superfamily/Winged helix DNA-binding domain"/>
    <property type="match status" value="1"/>
</dbReference>
<evidence type="ECO:0000256" key="3">
    <source>
        <dbReference type="ARBA" id="ARBA00023163"/>
    </source>
</evidence>
<keyword evidence="1" id="KW-0902">Two-component regulatory system</keyword>
<gene>
    <name evidence="6" type="ORF">AQJ64_18430</name>
</gene>
<dbReference type="SMART" id="SM01043">
    <property type="entry name" value="BTAD"/>
    <property type="match status" value="1"/>
</dbReference>
<evidence type="ECO:0000313" key="6">
    <source>
        <dbReference type="EMBL" id="KUN82840.1"/>
    </source>
</evidence>
<keyword evidence="7" id="KW-1185">Reference proteome</keyword>
<feature type="region of interest" description="Disordered" evidence="4">
    <location>
        <begin position="246"/>
        <end position="266"/>
    </location>
</feature>
<dbReference type="OrthoDB" id="4336084at2"/>
<dbReference type="InterPro" id="IPR051677">
    <property type="entry name" value="AfsR-DnrI-RedD_regulator"/>
</dbReference>
<dbReference type="InterPro" id="IPR005158">
    <property type="entry name" value="BTAD"/>
</dbReference>
<evidence type="ECO:0000256" key="2">
    <source>
        <dbReference type="ARBA" id="ARBA00023015"/>
    </source>
</evidence>
<evidence type="ECO:0000313" key="7">
    <source>
        <dbReference type="Proteomes" id="UP000052982"/>
    </source>
</evidence>
<dbReference type="Gene3D" id="1.25.40.10">
    <property type="entry name" value="Tetratricopeptide repeat domain"/>
    <property type="match status" value="1"/>
</dbReference>
<proteinExistence type="predicted"/>